<reference evidence="1 2" key="1">
    <citation type="submission" date="2020-08" db="EMBL/GenBank/DDBJ databases">
        <title>Bridging the membrane lipid divide: bacteria of the FCB group superphylum have the potential to synthesize archaeal ether lipids.</title>
        <authorList>
            <person name="Villanueva L."/>
            <person name="Von Meijenfeldt F.A.B."/>
            <person name="Westbye A.B."/>
            <person name="Yadav S."/>
            <person name="Hopmans E.C."/>
            <person name="Dutilh B.E."/>
            <person name="Sinninghe Damste J.S."/>
        </authorList>
    </citation>
    <scope>NUCLEOTIDE SEQUENCE [LARGE SCALE GENOMIC DNA]</scope>
    <source>
        <strain evidence="1">NIOZ-UU30</strain>
    </source>
</reference>
<organism evidence="1 2">
    <name type="scientific">Candidatus Desulfatibia profunda</name>
    <dbReference type="NCBI Taxonomy" id="2841695"/>
    <lineage>
        <taxon>Bacteria</taxon>
        <taxon>Pseudomonadati</taxon>
        <taxon>Thermodesulfobacteriota</taxon>
        <taxon>Desulfobacteria</taxon>
        <taxon>Desulfobacterales</taxon>
        <taxon>Desulfobacterales incertae sedis</taxon>
        <taxon>Candidatus Desulfatibia</taxon>
    </lineage>
</organism>
<comment type="caution">
    <text evidence="1">The sequence shown here is derived from an EMBL/GenBank/DDBJ whole genome shotgun (WGS) entry which is preliminary data.</text>
</comment>
<protein>
    <submittedName>
        <fullName evidence="1">Uncharacterized protein</fullName>
    </submittedName>
</protein>
<dbReference type="EMBL" id="JACNJH010000247">
    <property type="protein sequence ID" value="MBC8363026.1"/>
    <property type="molecule type" value="Genomic_DNA"/>
</dbReference>
<name>A0A8J6NTK0_9BACT</name>
<gene>
    <name evidence="1" type="ORF">H8E23_16700</name>
</gene>
<evidence type="ECO:0000313" key="2">
    <source>
        <dbReference type="Proteomes" id="UP000603434"/>
    </source>
</evidence>
<dbReference type="AlphaFoldDB" id="A0A8J6NTK0"/>
<sequence length="137" mass="16448">MSLLQHIRHERAQQRRKQPLRRDVFNQISSLVRWYGLEENFLTVIESAEDYLAQTNLELHRFREKMPFEPPLFSLVTAEEYRLTKAIISKADNPYLQYAHSPEEIFLSRLLYRLNPALPAETLIRNHFETLLRLKRL</sequence>
<dbReference type="Proteomes" id="UP000603434">
    <property type="component" value="Unassembled WGS sequence"/>
</dbReference>
<proteinExistence type="predicted"/>
<evidence type="ECO:0000313" key="1">
    <source>
        <dbReference type="EMBL" id="MBC8363026.1"/>
    </source>
</evidence>
<accession>A0A8J6NTK0</accession>